<reference evidence="4 5" key="1">
    <citation type="submission" date="2017-06" db="EMBL/GenBank/DDBJ databases">
        <title>Genome sequencing of cyanobaciteial culture collection at National Institute for Environmental Studies (NIES).</title>
        <authorList>
            <person name="Hirose Y."/>
            <person name="Shimura Y."/>
            <person name="Fujisawa T."/>
            <person name="Nakamura Y."/>
            <person name="Kawachi M."/>
        </authorList>
    </citation>
    <scope>NUCLEOTIDE SEQUENCE [LARGE SCALE GENOMIC DNA]</scope>
    <source>
        <strain evidence="4 5">NIES-37</strain>
    </source>
</reference>
<sequence length="89" mass="9993">MRQFTLGDIQNIYSDVLEQAAMEPIILTSESQASYVIMSAENYEQLMNRIAQLEDLILGQQAQMAVANSKMVGSEIFTTELERLAAFDD</sequence>
<evidence type="ECO:0000256" key="3">
    <source>
        <dbReference type="SAM" id="Coils"/>
    </source>
</evidence>
<dbReference type="Proteomes" id="UP000218785">
    <property type="component" value="Chromosome"/>
</dbReference>
<dbReference type="Pfam" id="PF02604">
    <property type="entry name" value="PhdYeFM_antitox"/>
    <property type="match status" value="1"/>
</dbReference>
<organism evidence="4 5">
    <name type="scientific">Tolypothrix tenuis PCC 7101</name>
    <dbReference type="NCBI Taxonomy" id="231146"/>
    <lineage>
        <taxon>Bacteria</taxon>
        <taxon>Bacillati</taxon>
        <taxon>Cyanobacteriota</taxon>
        <taxon>Cyanophyceae</taxon>
        <taxon>Nostocales</taxon>
        <taxon>Tolypothrichaceae</taxon>
        <taxon>Tolypothrix</taxon>
    </lineage>
</organism>
<feature type="coiled-coil region" evidence="3">
    <location>
        <begin position="36"/>
        <end position="63"/>
    </location>
</feature>
<evidence type="ECO:0000313" key="4">
    <source>
        <dbReference type="EMBL" id="BAY98115.1"/>
    </source>
</evidence>
<protein>
    <recommendedName>
        <fullName evidence="2">Antitoxin</fullName>
    </recommendedName>
</protein>
<keyword evidence="3" id="KW-0175">Coiled coil</keyword>
<dbReference type="InterPro" id="IPR006442">
    <property type="entry name" value="Antitoxin_Phd/YefM"/>
</dbReference>
<dbReference type="EMBL" id="AP018248">
    <property type="protein sequence ID" value="BAY98115.1"/>
    <property type="molecule type" value="Genomic_DNA"/>
</dbReference>
<proteinExistence type="inferred from homology"/>
<keyword evidence="5" id="KW-1185">Reference proteome</keyword>
<gene>
    <name evidence="4" type="ORF">NIES37_20630</name>
</gene>
<evidence type="ECO:0000256" key="1">
    <source>
        <dbReference type="ARBA" id="ARBA00009981"/>
    </source>
</evidence>
<comment type="function">
    <text evidence="2">Antitoxin component of a type II toxin-antitoxin (TA) system.</text>
</comment>
<dbReference type="SUPFAM" id="SSF143120">
    <property type="entry name" value="YefM-like"/>
    <property type="match status" value="1"/>
</dbReference>
<evidence type="ECO:0000256" key="2">
    <source>
        <dbReference type="RuleBase" id="RU362080"/>
    </source>
</evidence>
<dbReference type="NCBIfam" id="TIGR01552">
    <property type="entry name" value="phd_fam"/>
    <property type="match status" value="1"/>
</dbReference>
<name>A0A1Z4MXB3_9CYAN</name>
<dbReference type="KEGG" id="ttq:NIES37_20630"/>
<comment type="similarity">
    <text evidence="1 2">Belongs to the phD/YefM antitoxin family.</text>
</comment>
<evidence type="ECO:0000313" key="5">
    <source>
        <dbReference type="Proteomes" id="UP000218785"/>
    </source>
</evidence>
<dbReference type="InterPro" id="IPR036165">
    <property type="entry name" value="YefM-like_sf"/>
</dbReference>
<dbReference type="AlphaFoldDB" id="A0A1Z4MXB3"/>
<dbReference type="RefSeq" id="WP_096575283.1">
    <property type="nucleotide sequence ID" value="NZ_CAWNJS010000001.1"/>
</dbReference>
<accession>A0A1Z4MXB3</accession>